<protein>
    <submittedName>
        <fullName evidence="6">NAD(P)/FAD-dependent oxidoreductase</fullName>
        <ecNumber evidence="6">1.6.5.-</ecNumber>
    </submittedName>
</protein>
<dbReference type="Pfam" id="PF07992">
    <property type="entry name" value="Pyr_redox_2"/>
    <property type="match status" value="1"/>
</dbReference>
<comment type="similarity">
    <text evidence="1">Belongs to the FAD-dependent oxidoreductase family.</text>
</comment>
<evidence type="ECO:0000259" key="5">
    <source>
        <dbReference type="Pfam" id="PF07992"/>
    </source>
</evidence>
<keyword evidence="7" id="KW-1185">Reference proteome</keyword>
<dbReference type="Gene3D" id="3.50.50.100">
    <property type="match status" value="1"/>
</dbReference>
<dbReference type="Proteomes" id="UP001610818">
    <property type="component" value="Unassembled WGS sequence"/>
</dbReference>
<keyword evidence="3" id="KW-0274">FAD</keyword>
<comment type="caution">
    <text evidence="6">The sequence shown here is derived from an EMBL/GenBank/DDBJ whole genome shotgun (WGS) entry which is preliminary data.</text>
</comment>
<evidence type="ECO:0000256" key="4">
    <source>
        <dbReference type="ARBA" id="ARBA00023002"/>
    </source>
</evidence>
<name>A0ABW7QH80_9ACTN</name>
<gene>
    <name evidence="6" type="ORF">ACH4F9_03835</name>
</gene>
<dbReference type="EMBL" id="JBIRGQ010000001">
    <property type="protein sequence ID" value="MFH8544127.1"/>
    <property type="molecule type" value="Genomic_DNA"/>
</dbReference>
<dbReference type="InterPro" id="IPR023753">
    <property type="entry name" value="FAD/NAD-binding_dom"/>
</dbReference>
<dbReference type="SUPFAM" id="SSF51905">
    <property type="entry name" value="FAD/NAD(P)-binding domain"/>
    <property type="match status" value="2"/>
</dbReference>
<sequence length="365" mass="38279">MKVVVVGAGYAGTIAANRLAKKVKTADITVINPRPYFVERVRLHEHIAGTGSAATPLTSMLGDAVTTRTGTVDKIGDGQVALQDGADLDFDFLFLAVGSTVSPLPGTVPVGTWEGAQEARTALAALPGGRTVTVIGGGLTGIETASEIAAARPDLRVRIVGETIGESLSAGARKRVRAVLARLNVEVTEDLVARIEAGAGETGGDVVRPRSHPRFTSDLTLWAIIGSVPDLAARSGLEVDADGRAVVDAHLRSVTDPRIFVVGDCAAVPGSRAACATAMPQGAHAADTLARMIQNREPEPYSMGYVGQAVSLGRRDGLVQAVRTDDTARRIYFDGRTAAVIKERACRYAKFSTRTAAYAWLRGPK</sequence>
<keyword evidence="2" id="KW-0285">Flavoprotein</keyword>
<evidence type="ECO:0000313" key="6">
    <source>
        <dbReference type="EMBL" id="MFH8544127.1"/>
    </source>
</evidence>
<accession>A0ABW7QH80</accession>
<feature type="domain" description="FAD/NAD(P)-binding" evidence="5">
    <location>
        <begin position="1"/>
        <end position="280"/>
    </location>
</feature>
<dbReference type="PRINTS" id="PR00368">
    <property type="entry name" value="FADPNR"/>
</dbReference>
<evidence type="ECO:0000256" key="1">
    <source>
        <dbReference type="ARBA" id="ARBA00006442"/>
    </source>
</evidence>
<dbReference type="PANTHER" id="PTHR43735">
    <property type="entry name" value="APOPTOSIS-INDUCING FACTOR 1"/>
    <property type="match status" value="1"/>
</dbReference>
<evidence type="ECO:0000256" key="3">
    <source>
        <dbReference type="ARBA" id="ARBA00022827"/>
    </source>
</evidence>
<dbReference type="PANTHER" id="PTHR43735:SF3">
    <property type="entry name" value="FERROPTOSIS SUPPRESSOR PROTEIN 1"/>
    <property type="match status" value="1"/>
</dbReference>
<dbReference type="PRINTS" id="PR00469">
    <property type="entry name" value="PNDRDTASEII"/>
</dbReference>
<dbReference type="EC" id="1.6.5.-" evidence="6"/>
<dbReference type="RefSeq" id="WP_397707501.1">
    <property type="nucleotide sequence ID" value="NZ_JBIRGN010000001.1"/>
</dbReference>
<dbReference type="InterPro" id="IPR036188">
    <property type="entry name" value="FAD/NAD-bd_sf"/>
</dbReference>
<reference evidence="6 7" key="1">
    <citation type="submission" date="2024-10" db="EMBL/GenBank/DDBJ databases">
        <title>The Natural Products Discovery Center: Release of the First 8490 Sequenced Strains for Exploring Actinobacteria Biosynthetic Diversity.</title>
        <authorList>
            <person name="Kalkreuter E."/>
            <person name="Kautsar S.A."/>
            <person name="Yang D."/>
            <person name="Bader C.D."/>
            <person name="Teijaro C.N."/>
            <person name="Fluegel L."/>
            <person name="Davis C.M."/>
            <person name="Simpson J.R."/>
            <person name="Lauterbach L."/>
            <person name="Steele A.D."/>
            <person name="Gui C."/>
            <person name="Meng S."/>
            <person name="Li G."/>
            <person name="Viehrig K."/>
            <person name="Ye F."/>
            <person name="Su P."/>
            <person name="Kiefer A.F."/>
            <person name="Nichols A."/>
            <person name="Cepeda A.J."/>
            <person name="Yan W."/>
            <person name="Fan B."/>
            <person name="Jiang Y."/>
            <person name="Adhikari A."/>
            <person name="Zheng C.-J."/>
            <person name="Schuster L."/>
            <person name="Cowan T.M."/>
            <person name="Smanski M.J."/>
            <person name="Chevrette M.G."/>
            <person name="De Carvalho L.P.S."/>
            <person name="Shen B."/>
        </authorList>
    </citation>
    <scope>NUCLEOTIDE SEQUENCE [LARGE SCALE GENOMIC DNA]</scope>
    <source>
        <strain evidence="6 7">NPDC017990</strain>
    </source>
</reference>
<evidence type="ECO:0000256" key="2">
    <source>
        <dbReference type="ARBA" id="ARBA00022630"/>
    </source>
</evidence>
<dbReference type="GO" id="GO:0016491">
    <property type="term" value="F:oxidoreductase activity"/>
    <property type="evidence" value="ECO:0007669"/>
    <property type="project" value="UniProtKB-KW"/>
</dbReference>
<keyword evidence="4 6" id="KW-0560">Oxidoreductase</keyword>
<evidence type="ECO:0000313" key="7">
    <source>
        <dbReference type="Proteomes" id="UP001610818"/>
    </source>
</evidence>
<proteinExistence type="inferred from homology"/>
<organism evidence="6 7">
    <name type="scientific">Streptomyces longisporoflavus</name>
    <dbReference type="NCBI Taxonomy" id="28044"/>
    <lineage>
        <taxon>Bacteria</taxon>
        <taxon>Bacillati</taxon>
        <taxon>Actinomycetota</taxon>
        <taxon>Actinomycetes</taxon>
        <taxon>Kitasatosporales</taxon>
        <taxon>Streptomycetaceae</taxon>
        <taxon>Streptomyces</taxon>
    </lineage>
</organism>